<feature type="region of interest" description="Disordered" evidence="5">
    <location>
        <begin position="360"/>
        <end position="383"/>
    </location>
</feature>
<evidence type="ECO:0000256" key="2">
    <source>
        <dbReference type="ARBA" id="ARBA00022771"/>
    </source>
</evidence>
<sequence length="474" mass="51927">MTTFNPNDMGHGGPEMHFVPGMDDPSLYQHNMLDLSHPLDLQYSSRLMGFPNYDSMNDHMDPSQLPPTIAPMDAYNDPTYIPEDSQLLGSSMPMRTDSATSDDSASRGLLSNAYSSATSQSSQTPPIQREPGYMNPTAMVDQVLEGTISSSNTKQSIPPVDAVPQSVPRKAVEASISARPDEIADAIFLVNPTGKIVHCNTIVSTLLGWSKDKLVGADIRTTLHPEDVNNFYNTLHDAVTRSRKFKSHTRFSKVGGSAPVFELFEVIGTPYSSDLADSATLDSSQSECRGVVLNCRPYPSQQAAQFDGFLQLSSDNLWLKRQLNRVSTNLTPEAVSFNDASARLKGPPGVSEWVDDMMHMSSESGWGSPASDASDAQDPPDLLKFYYPDRTDEANKVVTSAPSSTSTGSNRPSKKDKRVRKPTSKTKEGDYICTECGTMNSPEWRKGPQGRKTLCNACGLRWSKQAKKQQQQAH</sequence>
<dbReference type="Pfam" id="PF00989">
    <property type="entry name" value="PAS"/>
    <property type="match status" value="1"/>
</dbReference>
<accession>A0A1D8NM56</accession>
<feature type="domain" description="GATA-type" evidence="7">
    <location>
        <begin position="427"/>
        <end position="460"/>
    </location>
</feature>
<dbReference type="PROSITE" id="PS50112">
    <property type="entry name" value="PAS"/>
    <property type="match status" value="1"/>
</dbReference>
<dbReference type="EMBL" id="CP017558">
    <property type="protein sequence ID" value="AOW06698.1"/>
    <property type="molecule type" value="Genomic_DNA"/>
</dbReference>
<dbReference type="SUPFAM" id="SSF55785">
    <property type="entry name" value="PYP-like sensor domain (PAS domain)"/>
    <property type="match status" value="1"/>
</dbReference>
<keyword evidence="1" id="KW-0479">Metal-binding</keyword>
<protein>
    <submittedName>
        <fullName evidence="8">Uncharacterized protein</fullName>
    </submittedName>
</protein>
<dbReference type="SUPFAM" id="SSF57716">
    <property type="entry name" value="Glucocorticoid receptor-like (DNA-binding domain)"/>
    <property type="match status" value="1"/>
</dbReference>
<dbReference type="PROSITE" id="PS00344">
    <property type="entry name" value="GATA_ZN_FINGER_1"/>
    <property type="match status" value="1"/>
</dbReference>
<dbReference type="Proteomes" id="UP000182444">
    <property type="component" value="Chromosome 1F"/>
</dbReference>
<dbReference type="VEuPathDB" id="FungiDB:YALI1_F07990g"/>
<proteinExistence type="predicted"/>
<dbReference type="KEGG" id="yli:2908194"/>
<dbReference type="InterPro" id="IPR000014">
    <property type="entry name" value="PAS"/>
</dbReference>
<evidence type="ECO:0000259" key="6">
    <source>
        <dbReference type="PROSITE" id="PS50112"/>
    </source>
</evidence>
<feature type="compositionally biased region" description="Polar residues" evidence="5">
    <location>
        <begin position="397"/>
        <end position="411"/>
    </location>
</feature>
<dbReference type="SMART" id="SM00401">
    <property type="entry name" value="ZnF_GATA"/>
    <property type="match status" value="1"/>
</dbReference>
<dbReference type="InterPro" id="IPR051140">
    <property type="entry name" value="GATA_TF"/>
</dbReference>
<dbReference type="eggNOG" id="KOG1601">
    <property type="taxonomic scope" value="Eukaryota"/>
</dbReference>
<evidence type="ECO:0000256" key="4">
    <source>
        <dbReference type="PROSITE-ProRule" id="PRU00094"/>
    </source>
</evidence>
<evidence type="ECO:0000256" key="1">
    <source>
        <dbReference type="ARBA" id="ARBA00022723"/>
    </source>
</evidence>
<gene>
    <name evidence="8" type="ORF">YALI1_F07990g</name>
</gene>
<dbReference type="VEuPathDB" id="FungiDB:YALI0_F05346g"/>
<keyword evidence="3" id="KW-0862">Zinc</keyword>
<feature type="region of interest" description="Disordered" evidence="5">
    <location>
        <begin position="78"/>
        <end position="134"/>
    </location>
</feature>
<dbReference type="PROSITE" id="PS50114">
    <property type="entry name" value="GATA_ZN_FINGER_2"/>
    <property type="match status" value="1"/>
</dbReference>
<feature type="region of interest" description="Disordered" evidence="5">
    <location>
        <begin position="396"/>
        <end position="432"/>
    </location>
</feature>
<feature type="compositionally biased region" description="Basic residues" evidence="5">
    <location>
        <begin position="412"/>
        <end position="424"/>
    </location>
</feature>
<dbReference type="NCBIfam" id="TIGR00229">
    <property type="entry name" value="sensory_box"/>
    <property type="match status" value="1"/>
</dbReference>
<dbReference type="InterPro" id="IPR013767">
    <property type="entry name" value="PAS_fold"/>
</dbReference>
<dbReference type="InterPro" id="IPR035965">
    <property type="entry name" value="PAS-like_dom_sf"/>
</dbReference>
<feature type="compositionally biased region" description="Low complexity" evidence="5">
    <location>
        <begin position="368"/>
        <end position="380"/>
    </location>
</feature>
<dbReference type="GO" id="GO:0008270">
    <property type="term" value="F:zinc ion binding"/>
    <property type="evidence" value="ECO:0007669"/>
    <property type="project" value="UniProtKB-KW"/>
</dbReference>
<evidence type="ECO:0000313" key="9">
    <source>
        <dbReference type="Proteomes" id="UP000182444"/>
    </source>
</evidence>
<dbReference type="AlphaFoldDB" id="A0A1D8NM56"/>
<dbReference type="GeneID" id="2908194"/>
<dbReference type="OMA" id="PNDNECK"/>
<dbReference type="RefSeq" id="XP_505029.3">
    <property type="nucleotide sequence ID" value="XM_505029.3"/>
</dbReference>
<organism evidence="8 9">
    <name type="scientific">Yarrowia lipolytica</name>
    <name type="common">Candida lipolytica</name>
    <dbReference type="NCBI Taxonomy" id="4952"/>
    <lineage>
        <taxon>Eukaryota</taxon>
        <taxon>Fungi</taxon>
        <taxon>Dikarya</taxon>
        <taxon>Ascomycota</taxon>
        <taxon>Saccharomycotina</taxon>
        <taxon>Dipodascomycetes</taxon>
        <taxon>Dipodascales</taxon>
        <taxon>Dipodascales incertae sedis</taxon>
        <taxon>Yarrowia</taxon>
    </lineage>
</organism>
<dbReference type="CDD" id="cd00202">
    <property type="entry name" value="ZnF_GATA"/>
    <property type="match status" value="1"/>
</dbReference>
<dbReference type="Pfam" id="PF00320">
    <property type="entry name" value="GATA"/>
    <property type="match status" value="1"/>
</dbReference>
<keyword evidence="2 4" id="KW-0863">Zinc-finger</keyword>
<reference evidence="8 9" key="1">
    <citation type="journal article" date="2016" name="PLoS ONE">
        <title>Sequence Assembly of Yarrowia lipolytica Strain W29/CLIB89 Shows Transposable Element Diversity.</title>
        <authorList>
            <person name="Magnan C."/>
            <person name="Yu J."/>
            <person name="Chang I."/>
            <person name="Jahn E."/>
            <person name="Kanomata Y."/>
            <person name="Wu J."/>
            <person name="Zeller M."/>
            <person name="Oakes M."/>
            <person name="Baldi P."/>
            <person name="Sandmeyer S."/>
        </authorList>
    </citation>
    <scope>NUCLEOTIDE SEQUENCE [LARGE SCALE GENOMIC DNA]</scope>
    <source>
        <strain evidence="9">CLIB89(W29)</strain>
    </source>
</reference>
<dbReference type="PANTHER" id="PTHR45658:SF18">
    <property type="entry name" value="PROTEIN GAT2"/>
    <property type="match status" value="1"/>
</dbReference>
<dbReference type="PANTHER" id="PTHR45658">
    <property type="entry name" value="GATA TRANSCRIPTION FACTOR"/>
    <property type="match status" value="1"/>
</dbReference>
<feature type="compositionally biased region" description="Low complexity" evidence="5">
    <location>
        <begin position="111"/>
        <end position="124"/>
    </location>
</feature>
<dbReference type="GO" id="GO:0043565">
    <property type="term" value="F:sequence-specific DNA binding"/>
    <property type="evidence" value="ECO:0007669"/>
    <property type="project" value="InterPro"/>
</dbReference>
<dbReference type="Gene3D" id="3.30.450.20">
    <property type="entry name" value="PAS domain"/>
    <property type="match status" value="1"/>
</dbReference>
<name>A0A1D8NM56_YARLL</name>
<dbReference type="InterPro" id="IPR013088">
    <property type="entry name" value="Znf_NHR/GATA"/>
</dbReference>
<dbReference type="SMART" id="SM00091">
    <property type="entry name" value="PAS"/>
    <property type="match status" value="1"/>
</dbReference>
<dbReference type="CDD" id="cd00130">
    <property type="entry name" value="PAS"/>
    <property type="match status" value="1"/>
</dbReference>
<dbReference type="GO" id="GO:0006355">
    <property type="term" value="P:regulation of DNA-templated transcription"/>
    <property type="evidence" value="ECO:0007669"/>
    <property type="project" value="InterPro"/>
</dbReference>
<dbReference type="InterPro" id="IPR000679">
    <property type="entry name" value="Znf_GATA"/>
</dbReference>
<evidence type="ECO:0000259" key="7">
    <source>
        <dbReference type="PROSITE" id="PS50114"/>
    </source>
</evidence>
<evidence type="ECO:0000256" key="3">
    <source>
        <dbReference type="ARBA" id="ARBA00022833"/>
    </source>
</evidence>
<evidence type="ECO:0000256" key="5">
    <source>
        <dbReference type="SAM" id="MobiDB-lite"/>
    </source>
</evidence>
<dbReference type="Gene3D" id="3.30.50.10">
    <property type="entry name" value="Erythroid Transcription Factor GATA-1, subunit A"/>
    <property type="match status" value="1"/>
</dbReference>
<evidence type="ECO:0000313" key="8">
    <source>
        <dbReference type="EMBL" id="AOW06698.1"/>
    </source>
</evidence>
<feature type="domain" description="PAS" evidence="6">
    <location>
        <begin position="172"/>
        <end position="242"/>
    </location>
</feature>